<dbReference type="Gene3D" id="3.90.1210.10">
    <property type="entry name" value="Antifreeze-like/N-acetylneuraminic acid synthase C-terminal domain"/>
    <property type="match status" value="1"/>
</dbReference>
<reference evidence="2" key="1">
    <citation type="journal article" date="2014" name="Int. J. Syst. Evol. Microbiol.">
        <title>Complete genome sequence of Corynebacterium casei LMG S-19264T (=DSM 44701T), isolated from a smear-ripened cheese.</title>
        <authorList>
            <consortium name="US DOE Joint Genome Institute (JGI-PGF)"/>
            <person name="Walter F."/>
            <person name="Albersmeier A."/>
            <person name="Kalinowski J."/>
            <person name="Ruckert C."/>
        </authorList>
    </citation>
    <scope>NUCLEOTIDE SEQUENCE</scope>
    <source>
        <strain evidence="2">CCM 7684</strain>
    </source>
</reference>
<keyword evidence="3" id="KW-1185">Reference proteome</keyword>
<dbReference type="InterPro" id="IPR013785">
    <property type="entry name" value="Aldolase_TIM"/>
</dbReference>
<dbReference type="GO" id="GO:0016051">
    <property type="term" value="P:carbohydrate biosynthetic process"/>
    <property type="evidence" value="ECO:0007669"/>
    <property type="project" value="InterPro"/>
</dbReference>
<dbReference type="EMBL" id="BMCP01000001">
    <property type="protein sequence ID" value="GGE35117.1"/>
    <property type="molecule type" value="Genomic_DNA"/>
</dbReference>
<dbReference type="PANTHER" id="PTHR42966">
    <property type="entry name" value="N-ACETYLNEURAMINATE SYNTHASE"/>
    <property type="match status" value="1"/>
</dbReference>
<dbReference type="SUPFAM" id="SSF51269">
    <property type="entry name" value="AFP III-like domain"/>
    <property type="match status" value="1"/>
</dbReference>
<dbReference type="InterPro" id="IPR057736">
    <property type="entry name" value="SAF_PseI/NeuA/NeuB"/>
</dbReference>
<dbReference type="RefSeq" id="WP_188408636.1">
    <property type="nucleotide sequence ID" value="NZ_BMCP01000001.1"/>
</dbReference>
<dbReference type="PROSITE" id="PS50844">
    <property type="entry name" value="AFP_LIKE"/>
    <property type="match status" value="1"/>
</dbReference>
<gene>
    <name evidence="2" type="ORF">GCM10007276_10770</name>
</gene>
<dbReference type="InterPro" id="IPR006190">
    <property type="entry name" value="SAF_AFP_Neu5Ac"/>
</dbReference>
<dbReference type="CDD" id="cd11615">
    <property type="entry name" value="SAF_NeuB_like"/>
    <property type="match status" value="1"/>
</dbReference>
<dbReference type="InterPro" id="IPR013132">
    <property type="entry name" value="PseI/NeuA/B-like_N"/>
</dbReference>
<dbReference type="SMART" id="SM00858">
    <property type="entry name" value="SAF"/>
    <property type="match status" value="1"/>
</dbReference>
<reference evidence="2" key="2">
    <citation type="submission" date="2020-09" db="EMBL/GenBank/DDBJ databases">
        <authorList>
            <person name="Sun Q."/>
            <person name="Sedlacek I."/>
        </authorList>
    </citation>
    <scope>NUCLEOTIDE SEQUENCE</scope>
    <source>
        <strain evidence="2">CCM 7684</strain>
    </source>
</reference>
<protein>
    <submittedName>
        <fullName evidence="2">N-acetylneuraminate synthase</fullName>
    </submittedName>
</protein>
<dbReference type="SUPFAM" id="SSF51569">
    <property type="entry name" value="Aldolase"/>
    <property type="match status" value="1"/>
</dbReference>
<accession>A0A8J2VNQ9</accession>
<dbReference type="Pfam" id="PF03102">
    <property type="entry name" value="NeuB"/>
    <property type="match status" value="1"/>
</dbReference>
<dbReference type="Gene3D" id="3.20.20.70">
    <property type="entry name" value="Aldolase class I"/>
    <property type="match status" value="1"/>
</dbReference>
<dbReference type="InterPro" id="IPR051690">
    <property type="entry name" value="PseI-like"/>
</dbReference>
<name>A0A8J2VNQ9_9RHOB</name>
<dbReference type="InterPro" id="IPR013974">
    <property type="entry name" value="SAF"/>
</dbReference>
<proteinExistence type="predicted"/>
<dbReference type="InterPro" id="IPR036732">
    <property type="entry name" value="AFP_Neu5c_C_sf"/>
</dbReference>
<feature type="domain" description="AFP-like" evidence="1">
    <location>
        <begin position="281"/>
        <end position="340"/>
    </location>
</feature>
<dbReference type="PANTHER" id="PTHR42966:SF1">
    <property type="entry name" value="SIALIC ACID SYNTHASE"/>
    <property type="match status" value="1"/>
</dbReference>
<organism evidence="2 3">
    <name type="scientific">Agaricicola taiwanensis</name>
    <dbReference type="NCBI Taxonomy" id="591372"/>
    <lineage>
        <taxon>Bacteria</taxon>
        <taxon>Pseudomonadati</taxon>
        <taxon>Pseudomonadota</taxon>
        <taxon>Alphaproteobacteria</taxon>
        <taxon>Rhodobacterales</taxon>
        <taxon>Paracoccaceae</taxon>
        <taxon>Agaricicola</taxon>
    </lineage>
</organism>
<sequence length="340" mass="35838">MTTPHITIAGRRIGAGEPAFVIAEVGINHGGSEEVAAQMIRAAAQAGADAVKLQTVDADESYAPGTASYAEFKGKELTLEAHVRLKALADSLGLILFTTPADPPSLQLSIAAGFPAIKISSGLSTNLPLIRRCAATRAPLILSTGMAEIADIDAALAAIEEGGGREVAILQCTSLYPAPAEVLNLTAMAALAERYARPVGYSDHHDGTLAVLAAVALGASVIEKHFTLDRTTPGADHALSLEPEPFARMVADIRAVEAMRGDGVKRPTEEEQRLKAQRHRCLTARRHLKAGHVLDEDDIGLMRPLPGQAGLAPAAFDATVGRRLARDVARHQPLQEIDFA</sequence>
<evidence type="ECO:0000313" key="3">
    <source>
        <dbReference type="Proteomes" id="UP000602745"/>
    </source>
</evidence>
<dbReference type="GO" id="GO:0047444">
    <property type="term" value="F:N-acylneuraminate-9-phosphate synthase activity"/>
    <property type="evidence" value="ECO:0007669"/>
    <property type="project" value="TreeGrafter"/>
</dbReference>
<dbReference type="Pfam" id="PF08666">
    <property type="entry name" value="SAF"/>
    <property type="match status" value="1"/>
</dbReference>
<dbReference type="AlphaFoldDB" id="A0A8J2VNQ9"/>
<dbReference type="Proteomes" id="UP000602745">
    <property type="component" value="Unassembled WGS sequence"/>
</dbReference>
<evidence type="ECO:0000259" key="1">
    <source>
        <dbReference type="PROSITE" id="PS50844"/>
    </source>
</evidence>
<evidence type="ECO:0000313" key="2">
    <source>
        <dbReference type="EMBL" id="GGE35117.1"/>
    </source>
</evidence>
<comment type="caution">
    <text evidence="2">The sequence shown here is derived from an EMBL/GenBank/DDBJ whole genome shotgun (WGS) entry which is preliminary data.</text>
</comment>